<keyword evidence="10 12" id="KW-0739">Sodium transport</keyword>
<keyword evidence="11 12" id="KW-0407">Ion channel</keyword>
<dbReference type="PANTHER" id="PTHR11690">
    <property type="entry name" value="AMILORIDE-SENSITIVE SODIUM CHANNEL-RELATED"/>
    <property type="match status" value="1"/>
</dbReference>
<dbReference type="PANTHER" id="PTHR11690:SF288">
    <property type="entry name" value="AMILORIDE-SENSITIVE NA+ CHANNEL-RELATED"/>
    <property type="match status" value="1"/>
</dbReference>
<evidence type="ECO:0000256" key="3">
    <source>
        <dbReference type="ARBA" id="ARBA00022448"/>
    </source>
</evidence>
<feature type="transmembrane region" description="Helical" evidence="13">
    <location>
        <begin position="296"/>
        <end position="319"/>
    </location>
</feature>
<evidence type="ECO:0000256" key="1">
    <source>
        <dbReference type="ARBA" id="ARBA00004141"/>
    </source>
</evidence>
<comment type="subcellular location">
    <subcellularLocation>
        <location evidence="1">Membrane</location>
        <topology evidence="1">Multi-pass membrane protein</topology>
    </subcellularLocation>
</comment>
<organism evidence="14 15">
    <name type="scientific">Bemisia tabaci</name>
    <name type="common">Sweetpotato whitefly</name>
    <name type="synonym">Aleurodes tabaci</name>
    <dbReference type="NCBI Taxonomy" id="7038"/>
    <lineage>
        <taxon>Eukaryota</taxon>
        <taxon>Metazoa</taxon>
        <taxon>Ecdysozoa</taxon>
        <taxon>Arthropoda</taxon>
        <taxon>Hexapoda</taxon>
        <taxon>Insecta</taxon>
        <taxon>Pterygota</taxon>
        <taxon>Neoptera</taxon>
        <taxon>Paraneoptera</taxon>
        <taxon>Hemiptera</taxon>
        <taxon>Sternorrhyncha</taxon>
        <taxon>Aleyrodoidea</taxon>
        <taxon>Aleyrodidae</taxon>
        <taxon>Aleyrodinae</taxon>
        <taxon>Bemisia</taxon>
    </lineage>
</organism>
<dbReference type="Gene3D" id="2.60.470.10">
    <property type="entry name" value="Acid-sensing ion channels like domains"/>
    <property type="match status" value="1"/>
</dbReference>
<name>A0A9P0F0Y3_BEMTA</name>
<gene>
    <name evidence="14" type="ORF">BEMITA_LOCUS6280</name>
</gene>
<evidence type="ECO:0000256" key="11">
    <source>
        <dbReference type="ARBA" id="ARBA00023303"/>
    </source>
</evidence>
<keyword evidence="3 12" id="KW-0813">Transport</keyword>
<keyword evidence="15" id="KW-1185">Reference proteome</keyword>
<dbReference type="AlphaFoldDB" id="A0A9P0F0Y3"/>
<sequence>MFDENDNNRCWWRNNFFNCCEGFELQQTSHGYCYSFNSDVSAESKKLSLTYGLYDDDNFWVDWREEKRPRRTITDGPWSGLRFTIKTLPIPDGVDAEQGVLVLLDDPSAYNAQNVIFIKEGLSGDIEVWGDAVKTSERLGAVSAEKRNCFFPFETKRMNRGYLQKNCITECCLDHAVEFCNCTPDFMFQPFDEGNVRPACDIMGLICLMKHNVALSNERLKSKSPPMPMEDESILCDCPEDCDEQMYDASLSTSISTGGENTIQVDVHFRSSFCIQYQTDLVFSFMDALISFGNSAGLFLGVSLLGVADILLFFIIRCFRLFRFFRALRVPVKVSPKGFEKNKKELKRDAPFYIDDYVRAKNKLKV</sequence>
<accession>A0A9P0F0Y3</accession>
<evidence type="ECO:0000256" key="6">
    <source>
        <dbReference type="ARBA" id="ARBA00022989"/>
    </source>
</evidence>
<evidence type="ECO:0000256" key="5">
    <source>
        <dbReference type="ARBA" id="ARBA00022692"/>
    </source>
</evidence>
<comment type="similarity">
    <text evidence="2 12">Belongs to the amiloride-sensitive sodium channel (TC 1.A.6) family.</text>
</comment>
<evidence type="ECO:0000256" key="13">
    <source>
        <dbReference type="SAM" id="Phobius"/>
    </source>
</evidence>
<evidence type="ECO:0000256" key="8">
    <source>
        <dbReference type="ARBA" id="ARBA00023065"/>
    </source>
</evidence>
<keyword evidence="9 13" id="KW-0472">Membrane</keyword>
<evidence type="ECO:0000313" key="14">
    <source>
        <dbReference type="EMBL" id="CAH0387241.1"/>
    </source>
</evidence>
<dbReference type="GO" id="GO:0005886">
    <property type="term" value="C:plasma membrane"/>
    <property type="evidence" value="ECO:0007669"/>
    <property type="project" value="TreeGrafter"/>
</dbReference>
<evidence type="ECO:0000313" key="15">
    <source>
        <dbReference type="Proteomes" id="UP001152759"/>
    </source>
</evidence>
<keyword evidence="6 13" id="KW-1133">Transmembrane helix</keyword>
<evidence type="ECO:0000256" key="2">
    <source>
        <dbReference type="ARBA" id="ARBA00007193"/>
    </source>
</evidence>
<dbReference type="Pfam" id="PF00858">
    <property type="entry name" value="ASC"/>
    <property type="match status" value="1"/>
</dbReference>
<dbReference type="Proteomes" id="UP001152759">
    <property type="component" value="Chromosome 3"/>
</dbReference>
<evidence type="ECO:0000256" key="4">
    <source>
        <dbReference type="ARBA" id="ARBA00022461"/>
    </source>
</evidence>
<keyword evidence="5 12" id="KW-0812">Transmembrane</keyword>
<evidence type="ECO:0000256" key="9">
    <source>
        <dbReference type="ARBA" id="ARBA00023136"/>
    </source>
</evidence>
<reference evidence="14" key="1">
    <citation type="submission" date="2021-12" db="EMBL/GenBank/DDBJ databases">
        <authorList>
            <person name="King R."/>
        </authorList>
    </citation>
    <scope>NUCLEOTIDE SEQUENCE</scope>
</reference>
<dbReference type="GO" id="GO:0015280">
    <property type="term" value="F:ligand-gated sodium channel activity"/>
    <property type="evidence" value="ECO:0007669"/>
    <property type="project" value="TreeGrafter"/>
</dbReference>
<evidence type="ECO:0000256" key="12">
    <source>
        <dbReference type="RuleBase" id="RU000679"/>
    </source>
</evidence>
<proteinExistence type="inferred from homology"/>
<dbReference type="InterPro" id="IPR001873">
    <property type="entry name" value="ENaC"/>
</dbReference>
<dbReference type="EMBL" id="OU963864">
    <property type="protein sequence ID" value="CAH0387241.1"/>
    <property type="molecule type" value="Genomic_DNA"/>
</dbReference>
<protein>
    <submittedName>
        <fullName evidence="14">Uncharacterized protein</fullName>
    </submittedName>
</protein>
<keyword evidence="7" id="KW-0915">Sodium</keyword>
<keyword evidence="4 12" id="KW-0894">Sodium channel</keyword>
<evidence type="ECO:0000256" key="10">
    <source>
        <dbReference type="ARBA" id="ARBA00023201"/>
    </source>
</evidence>
<evidence type="ECO:0000256" key="7">
    <source>
        <dbReference type="ARBA" id="ARBA00023053"/>
    </source>
</evidence>
<keyword evidence="8 12" id="KW-0406">Ion transport</keyword>